<organism evidence="9 10">
    <name type="scientific">Janthinobacterium agaricidamnosum NBRC 102515 = DSM 9628</name>
    <dbReference type="NCBI Taxonomy" id="1349767"/>
    <lineage>
        <taxon>Bacteria</taxon>
        <taxon>Pseudomonadati</taxon>
        <taxon>Pseudomonadota</taxon>
        <taxon>Betaproteobacteria</taxon>
        <taxon>Burkholderiales</taxon>
        <taxon>Oxalobacteraceae</taxon>
        <taxon>Janthinobacterium</taxon>
    </lineage>
</organism>
<dbReference type="HOGENOM" id="CLU_079292_0_0_4"/>
<protein>
    <recommendedName>
        <fullName evidence="7">Protein MgtC</fullName>
    </recommendedName>
</protein>
<dbReference type="PATRIC" id="fig|1349767.4.peg.1817"/>
<evidence type="ECO:0000256" key="7">
    <source>
        <dbReference type="RuleBase" id="RU365041"/>
    </source>
</evidence>
<keyword evidence="3" id="KW-1003">Cell membrane</keyword>
<dbReference type="KEGG" id="jag:GJA_5217"/>
<keyword evidence="6 7" id="KW-0472">Membrane</keyword>
<dbReference type="PRINTS" id="PR01837">
    <property type="entry name" value="MGTCSAPBPROT"/>
</dbReference>
<feature type="transmembrane region" description="Helical" evidence="7">
    <location>
        <begin position="50"/>
        <end position="68"/>
    </location>
</feature>
<evidence type="ECO:0000259" key="8">
    <source>
        <dbReference type="Pfam" id="PF02308"/>
    </source>
</evidence>
<dbReference type="EMBL" id="HG322949">
    <property type="protein sequence ID" value="CDG85814.1"/>
    <property type="molecule type" value="Genomic_DNA"/>
</dbReference>
<gene>
    <name evidence="9" type="ORF">GJA_5217</name>
</gene>
<keyword evidence="7" id="KW-0997">Cell inner membrane</keyword>
<feature type="transmembrane region" description="Helical" evidence="7">
    <location>
        <begin position="88"/>
        <end position="104"/>
    </location>
</feature>
<dbReference type="PANTHER" id="PTHR33778">
    <property type="entry name" value="PROTEIN MGTC"/>
    <property type="match status" value="1"/>
</dbReference>
<evidence type="ECO:0000256" key="3">
    <source>
        <dbReference type="ARBA" id="ARBA00022475"/>
    </source>
</evidence>
<accession>W0VAH1</accession>
<dbReference type="OrthoDB" id="9811198at2"/>
<proteinExistence type="inferred from homology"/>
<dbReference type="Pfam" id="PF02308">
    <property type="entry name" value="MgtC"/>
    <property type="match status" value="1"/>
</dbReference>
<sequence length="247" mass="26324">MPTIEFLRSYWSPAELATNGVILLNLIGALLLGLLVGYERSYHGRAAGMRTYGLVCMASAALTVLGGYSEFWFGGHGAVVPGSDPTRIVQGIVTGIGFLGAGVIMREGFNISGLTTAASIWASSVIGIMVGIGFYLSAMGLAFLCAMSMIFLSKLENWLPSRHAVAIMMRFKKDFMPSEETLRGMAIKRGYEIAGGSLTIGSLDGMQEWRFVAIALSKNSGASLSALSTELAQFDGIASYQLSHARN</sequence>
<keyword evidence="4 7" id="KW-0812">Transmembrane</keyword>
<evidence type="ECO:0000256" key="4">
    <source>
        <dbReference type="ARBA" id="ARBA00022692"/>
    </source>
</evidence>
<feature type="transmembrane region" description="Helical" evidence="7">
    <location>
        <begin position="20"/>
        <end position="38"/>
    </location>
</feature>
<name>W0VAH1_9BURK</name>
<comment type="similarity">
    <text evidence="2 7">Belongs to the MgtC/SapB family.</text>
</comment>
<dbReference type="AlphaFoldDB" id="W0VAH1"/>
<evidence type="ECO:0000313" key="9">
    <source>
        <dbReference type="EMBL" id="CDG85814.1"/>
    </source>
</evidence>
<evidence type="ECO:0000256" key="1">
    <source>
        <dbReference type="ARBA" id="ARBA00004651"/>
    </source>
</evidence>
<evidence type="ECO:0000256" key="2">
    <source>
        <dbReference type="ARBA" id="ARBA00009298"/>
    </source>
</evidence>
<feature type="transmembrane region" description="Helical" evidence="7">
    <location>
        <begin position="111"/>
        <end position="128"/>
    </location>
</feature>
<dbReference type="GO" id="GO:0005886">
    <property type="term" value="C:plasma membrane"/>
    <property type="evidence" value="ECO:0007669"/>
    <property type="project" value="UniProtKB-SubCell"/>
</dbReference>
<feature type="domain" description="MgtC/SapB/SrpB/YhiD N-terminal" evidence="8">
    <location>
        <begin position="26"/>
        <end position="157"/>
    </location>
</feature>
<dbReference type="Proteomes" id="UP000027604">
    <property type="component" value="Chromosome I"/>
</dbReference>
<dbReference type="eggNOG" id="COG1285">
    <property type="taxonomic scope" value="Bacteria"/>
</dbReference>
<dbReference type="PANTHER" id="PTHR33778:SF1">
    <property type="entry name" value="MAGNESIUM TRANSPORTER YHID-RELATED"/>
    <property type="match status" value="1"/>
</dbReference>
<evidence type="ECO:0000256" key="6">
    <source>
        <dbReference type="ARBA" id="ARBA00023136"/>
    </source>
</evidence>
<keyword evidence="5 7" id="KW-1133">Transmembrane helix</keyword>
<evidence type="ECO:0000313" key="10">
    <source>
        <dbReference type="Proteomes" id="UP000027604"/>
    </source>
</evidence>
<comment type="subcellular location">
    <subcellularLocation>
        <location evidence="7">Cell inner membrane</location>
        <topology evidence="7">Multi-pass membrane protein</topology>
    </subcellularLocation>
    <subcellularLocation>
        <location evidence="1">Cell membrane</location>
        <topology evidence="1">Multi-pass membrane protein</topology>
    </subcellularLocation>
</comment>
<reference evidence="9 10" key="1">
    <citation type="journal article" date="2015" name="Genome Announc.">
        <title>Genome Sequence of Mushroom Soft-Rot Pathogen Janthinobacterium agaricidamnosum.</title>
        <authorList>
            <person name="Graupner K."/>
            <person name="Lackner G."/>
            <person name="Hertweck C."/>
        </authorList>
    </citation>
    <scope>NUCLEOTIDE SEQUENCE [LARGE SCALE GENOMIC DNA]</scope>
    <source>
        <strain evidence="10">NBRC 102515 / DSM 9628</strain>
    </source>
</reference>
<dbReference type="RefSeq" id="WP_038497586.1">
    <property type="nucleotide sequence ID" value="NZ_BCTH01000018.1"/>
</dbReference>
<dbReference type="InterPro" id="IPR003416">
    <property type="entry name" value="MgtC/SapB/SrpB/YhiD_fam"/>
</dbReference>
<evidence type="ECO:0000256" key="5">
    <source>
        <dbReference type="ARBA" id="ARBA00022989"/>
    </source>
</evidence>
<keyword evidence="10" id="KW-1185">Reference proteome</keyword>
<dbReference type="InterPro" id="IPR049177">
    <property type="entry name" value="MgtC_SapB_SrpB_YhiD_N"/>
</dbReference>
<dbReference type="STRING" id="1349767.GJA_5217"/>